<accession>A0A418YLY7</accession>
<protein>
    <submittedName>
        <fullName evidence="1">Uncharacterized protein</fullName>
    </submittedName>
</protein>
<reference evidence="1 2" key="1">
    <citation type="submission" date="2018-08" db="EMBL/GenBank/DDBJ databases">
        <title>Sphingobium sp. EO9.</title>
        <authorList>
            <person name="Park Y."/>
            <person name="Kim K.H."/>
            <person name="Jeon C.O."/>
        </authorList>
    </citation>
    <scope>NUCLEOTIDE SEQUENCE [LARGE SCALE GENOMIC DNA]</scope>
    <source>
        <strain evidence="1 2">EO9</strain>
    </source>
</reference>
<name>A0A418YLY7_9SPHN</name>
<keyword evidence="2" id="KW-1185">Reference proteome</keyword>
<organism evidence="1 2">
    <name type="scientific">Sphingobium terrigena</name>
    <dbReference type="NCBI Taxonomy" id="2304063"/>
    <lineage>
        <taxon>Bacteria</taxon>
        <taxon>Pseudomonadati</taxon>
        <taxon>Pseudomonadota</taxon>
        <taxon>Alphaproteobacteria</taxon>
        <taxon>Sphingomonadales</taxon>
        <taxon>Sphingomonadaceae</taxon>
        <taxon>Sphingobium</taxon>
    </lineage>
</organism>
<comment type="caution">
    <text evidence="1">The sequence shown here is derived from an EMBL/GenBank/DDBJ whole genome shotgun (WGS) entry which is preliminary data.</text>
</comment>
<proteinExistence type="predicted"/>
<dbReference type="OrthoDB" id="7474080at2"/>
<dbReference type="Proteomes" id="UP000283469">
    <property type="component" value="Unassembled WGS sequence"/>
</dbReference>
<evidence type="ECO:0000313" key="2">
    <source>
        <dbReference type="Proteomes" id="UP000283469"/>
    </source>
</evidence>
<dbReference type="EMBL" id="QVRA01000032">
    <property type="protein sequence ID" value="RJG52149.1"/>
    <property type="molecule type" value="Genomic_DNA"/>
</dbReference>
<sequence length="86" mass="9283">MDAASILSEFQTNPHTLNAEVQYGPVVSPITVHRVTEHGVVFSGKGVPALHEPVTMIAGRLTARAVISVRTDRRCALLFVNPVTAY</sequence>
<gene>
    <name evidence="1" type="ORF">D0Z70_21330</name>
</gene>
<dbReference type="RefSeq" id="WP_119749925.1">
    <property type="nucleotide sequence ID" value="NZ_QVRA01000032.1"/>
</dbReference>
<evidence type="ECO:0000313" key="1">
    <source>
        <dbReference type="EMBL" id="RJG52149.1"/>
    </source>
</evidence>
<dbReference type="AlphaFoldDB" id="A0A418YLY7"/>